<dbReference type="SUPFAM" id="SSF52788">
    <property type="entry name" value="Phosphotyrosine protein phosphatases I"/>
    <property type="match status" value="1"/>
</dbReference>
<dbReference type="GO" id="GO:0004725">
    <property type="term" value="F:protein tyrosine phosphatase activity"/>
    <property type="evidence" value="ECO:0007669"/>
    <property type="project" value="UniProtKB-EC"/>
</dbReference>
<dbReference type="InterPro" id="IPR023485">
    <property type="entry name" value="Ptyr_pPase"/>
</dbReference>
<evidence type="ECO:0000313" key="6">
    <source>
        <dbReference type="EMBL" id="MET4579185.1"/>
    </source>
</evidence>
<dbReference type="InterPro" id="IPR017867">
    <property type="entry name" value="Tyr_phospatase_low_mol_wt"/>
</dbReference>
<reference evidence="6 7" key="1">
    <citation type="submission" date="2024-06" db="EMBL/GenBank/DDBJ databases">
        <title>Sorghum-associated microbial communities from plants grown in Nebraska, USA.</title>
        <authorList>
            <person name="Schachtman D."/>
        </authorList>
    </citation>
    <scope>NUCLEOTIDE SEQUENCE [LARGE SCALE GENOMIC DNA]</scope>
    <source>
        <strain evidence="6 7">2709</strain>
    </source>
</reference>
<keyword evidence="4" id="KW-0904">Protein phosphatase</keyword>
<accession>A0ABV2QDU5</accession>
<comment type="caution">
    <text evidence="6">The sequence shown here is derived from an EMBL/GenBank/DDBJ whole genome shotgun (WGS) entry which is preliminary data.</text>
</comment>
<dbReference type="Proteomes" id="UP001549320">
    <property type="component" value="Unassembled WGS sequence"/>
</dbReference>
<feature type="domain" description="Phosphotyrosine protein phosphatase I" evidence="5">
    <location>
        <begin position="16"/>
        <end position="165"/>
    </location>
</feature>
<sequence>MKTAPDLSFLEGVTQVRVLMVCMGNICRSPTAQGVLEKQLKGTDLQERVWVDSAGTHDYHVGAPPDERAQMHAARRGIDLTAQRARQLVLRDFDEFDLVLVMDSSNEQAARALCPPDQRHKIFRLTDFCAIDGMHEVPDPYYGGASGFEGVLDLVENACTGLLGSLNIQDGGT</sequence>
<dbReference type="SMART" id="SM00226">
    <property type="entry name" value="LMWPc"/>
    <property type="match status" value="1"/>
</dbReference>
<evidence type="ECO:0000313" key="7">
    <source>
        <dbReference type="Proteomes" id="UP001549320"/>
    </source>
</evidence>
<dbReference type="EC" id="3.1.3.48" evidence="2"/>
<evidence type="ECO:0000256" key="1">
    <source>
        <dbReference type="ARBA" id="ARBA00011063"/>
    </source>
</evidence>
<evidence type="ECO:0000256" key="2">
    <source>
        <dbReference type="ARBA" id="ARBA00013064"/>
    </source>
</evidence>
<evidence type="ECO:0000256" key="3">
    <source>
        <dbReference type="ARBA" id="ARBA00022801"/>
    </source>
</evidence>
<evidence type="ECO:0000256" key="4">
    <source>
        <dbReference type="ARBA" id="ARBA00022912"/>
    </source>
</evidence>
<proteinExistence type="inferred from homology"/>
<keyword evidence="7" id="KW-1185">Reference proteome</keyword>
<dbReference type="InterPro" id="IPR036196">
    <property type="entry name" value="Ptyr_pPase_sf"/>
</dbReference>
<dbReference type="CDD" id="cd16343">
    <property type="entry name" value="LMWPTP"/>
    <property type="match status" value="1"/>
</dbReference>
<gene>
    <name evidence="6" type="ORF">ABIE13_004308</name>
</gene>
<dbReference type="RefSeq" id="WP_354447033.1">
    <property type="nucleotide sequence ID" value="NZ_JBEPSH010000008.1"/>
</dbReference>
<dbReference type="Gene3D" id="3.40.50.2300">
    <property type="match status" value="1"/>
</dbReference>
<organism evidence="6 7">
    <name type="scientific">Ottowia thiooxydans</name>
    <dbReference type="NCBI Taxonomy" id="219182"/>
    <lineage>
        <taxon>Bacteria</taxon>
        <taxon>Pseudomonadati</taxon>
        <taxon>Pseudomonadota</taxon>
        <taxon>Betaproteobacteria</taxon>
        <taxon>Burkholderiales</taxon>
        <taxon>Comamonadaceae</taxon>
        <taxon>Ottowia</taxon>
    </lineage>
</organism>
<keyword evidence="3 6" id="KW-0378">Hydrolase</keyword>
<dbReference type="EMBL" id="JBEPSH010000008">
    <property type="protein sequence ID" value="MET4579185.1"/>
    <property type="molecule type" value="Genomic_DNA"/>
</dbReference>
<dbReference type="PANTHER" id="PTHR11717:SF7">
    <property type="entry name" value="LOW MOLECULAR WEIGHT PHOSPHOTYROSINE PROTEIN PHOSPHATASE"/>
    <property type="match status" value="1"/>
</dbReference>
<dbReference type="InterPro" id="IPR050438">
    <property type="entry name" value="LMW_PTPase"/>
</dbReference>
<dbReference type="Pfam" id="PF01451">
    <property type="entry name" value="LMWPc"/>
    <property type="match status" value="1"/>
</dbReference>
<dbReference type="PRINTS" id="PR00719">
    <property type="entry name" value="LMWPTPASE"/>
</dbReference>
<name>A0ABV2QDU5_9BURK</name>
<comment type="similarity">
    <text evidence="1">Belongs to the low molecular weight phosphotyrosine protein phosphatase family.</text>
</comment>
<evidence type="ECO:0000259" key="5">
    <source>
        <dbReference type="SMART" id="SM00226"/>
    </source>
</evidence>
<dbReference type="PANTHER" id="PTHR11717">
    <property type="entry name" value="LOW MOLECULAR WEIGHT PROTEIN TYROSINE PHOSPHATASE"/>
    <property type="match status" value="1"/>
</dbReference>
<protein>
    <recommendedName>
        <fullName evidence="2">protein-tyrosine-phosphatase</fullName>
        <ecNumber evidence="2">3.1.3.48</ecNumber>
    </recommendedName>
</protein>